<protein>
    <submittedName>
        <fullName evidence="2">Uncharacterized protein</fullName>
    </submittedName>
</protein>
<evidence type="ECO:0000313" key="2">
    <source>
        <dbReference type="EMBL" id="KAG5585673.1"/>
    </source>
</evidence>
<feature type="region of interest" description="Disordered" evidence="1">
    <location>
        <begin position="1"/>
        <end position="48"/>
    </location>
</feature>
<dbReference type="Proteomes" id="UP000824120">
    <property type="component" value="Chromosome 9"/>
</dbReference>
<evidence type="ECO:0000256" key="1">
    <source>
        <dbReference type="SAM" id="MobiDB-lite"/>
    </source>
</evidence>
<feature type="compositionally biased region" description="Low complexity" evidence="1">
    <location>
        <begin position="37"/>
        <end position="46"/>
    </location>
</feature>
<evidence type="ECO:0000313" key="3">
    <source>
        <dbReference type="Proteomes" id="UP000824120"/>
    </source>
</evidence>
<reference evidence="2 3" key="1">
    <citation type="submission" date="2020-09" db="EMBL/GenBank/DDBJ databases">
        <title>De no assembly of potato wild relative species, Solanum commersonii.</title>
        <authorList>
            <person name="Cho K."/>
        </authorList>
    </citation>
    <scope>NUCLEOTIDE SEQUENCE [LARGE SCALE GENOMIC DNA]</scope>
    <source>
        <strain evidence="2">LZ3.2</strain>
        <tissue evidence="2">Leaf</tissue>
    </source>
</reference>
<organism evidence="2 3">
    <name type="scientific">Solanum commersonii</name>
    <name type="common">Commerson's wild potato</name>
    <name type="synonym">Commerson's nightshade</name>
    <dbReference type="NCBI Taxonomy" id="4109"/>
    <lineage>
        <taxon>Eukaryota</taxon>
        <taxon>Viridiplantae</taxon>
        <taxon>Streptophyta</taxon>
        <taxon>Embryophyta</taxon>
        <taxon>Tracheophyta</taxon>
        <taxon>Spermatophyta</taxon>
        <taxon>Magnoliopsida</taxon>
        <taxon>eudicotyledons</taxon>
        <taxon>Gunneridae</taxon>
        <taxon>Pentapetalae</taxon>
        <taxon>asterids</taxon>
        <taxon>lamiids</taxon>
        <taxon>Solanales</taxon>
        <taxon>Solanaceae</taxon>
        <taxon>Solanoideae</taxon>
        <taxon>Solaneae</taxon>
        <taxon>Solanum</taxon>
    </lineage>
</organism>
<sequence length="205" mass="22380">MLGRPRKNKRKDSDEPVKKKFGKTTRKGRKLKCSKNVGTSTTGTSVATPRTNVATSDLTNAAIGSQSSVNVGPSIATASTFCGRPTNTSSSNVRVATSSTSMDGLQMHQHLTTTTLRSGETLGYKRPRQKKKQRQKVMVSYLDEGVNSVTLSSSTPTNIDLGYKPNGLRWKNPHPLPDEYFWQPKSILPRLVGVVDVFSLTSIPQ</sequence>
<gene>
    <name evidence="2" type="ORF">H5410_046107</name>
</gene>
<accession>A0A9J5XBD0</accession>
<keyword evidence="3" id="KW-1185">Reference proteome</keyword>
<feature type="compositionally biased region" description="Basic residues" evidence="1">
    <location>
        <begin position="1"/>
        <end position="10"/>
    </location>
</feature>
<dbReference type="AlphaFoldDB" id="A0A9J5XBD0"/>
<proteinExistence type="predicted"/>
<feature type="compositionally biased region" description="Basic residues" evidence="1">
    <location>
        <begin position="19"/>
        <end position="33"/>
    </location>
</feature>
<comment type="caution">
    <text evidence="2">The sequence shown here is derived from an EMBL/GenBank/DDBJ whole genome shotgun (WGS) entry which is preliminary data.</text>
</comment>
<name>A0A9J5XBD0_SOLCO</name>
<dbReference type="EMBL" id="JACXVP010000009">
    <property type="protein sequence ID" value="KAG5585673.1"/>
    <property type="molecule type" value="Genomic_DNA"/>
</dbReference>